<name>A0A4R8DIJ5_9BACT</name>
<organism evidence="2 3">
    <name type="scientific">Dinghuibacter silviterrae</name>
    <dbReference type="NCBI Taxonomy" id="1539049"/>
    <lineage>
        <taxon>Bacteria</taxon>
        <taxon>Pseudomonadati</taxon>
        <taxon>Bacteroidota</taxon>
        <taxon>Chitinophagia</taxon>
        <taxon>Chitinophagales</taxon>
        <taxon>Chitinophagaceae</taxon>
        <taxon>Dinghuibacter</taxon>
    </lineage>
</organism>
<comment type="caution">
    <text evidence="2">The sequence shown here is derived from an EMBL/GenBank/DDBJ whole genome shotgun (WGS) entry which is preliminary data.</text>
</comment>
<keyword evidence="3" id="KW-1185">Reference proteome</keyword>
<protein>
    <submittedName>
        <fullName evidence="2">Outer membrane protein with beta-barrel domain</fullName>
    </submittedName>
</protein>
<reference evidence="2 3" key="1">
    <citation type="submission" date="2019-03" db="EMBL/GenBank/DDBJ databases">
        <title>Genomic Encyclopedia of Type Strains, Phase IV (KMG-IV): sequencing the most valuable type-strain genomes for metagenomic binning, comparative biology and taxonomic classification.</title>
        <authorList>
            <person name="Goeker M."/>
        </authorList>
    </citation>
    <scope>NUCLEOTIDE SEQUENCE [LARGE SCALE GENOMIC DNA]</scope>
    <source>
        <strain evidence="2 3">DSM 100059</strain>
    </source>
</reference>
<proteinExistence type="predicted"/>
<sequence>MRYVFLLLILCLTFFGLNYVSQYRTPFSFLSGSQKASASRNGAPHFQWTTAAMMPQKGGPSSGTGLHGSLVASPASESAASTSAGEQAAALAAVGTAEVADAEPFAHRASSFVAHVGTVAPADAVSAIDAPAGDQVASSDVQIMDLSSEDAQTSDYIDFSAVPDASEVGPAAEPFALSAEANAFALHIADSIRNSLMDPHGIQFGGIAGLNWSGASANTTTNGKVSGSPLTGFNLGFFADIPLQKSLSFRPALIYSYEGYQPNVNGDKINIHAAFLTAPLDLVYHTNFLSRRLYIGAGPYAAYAMNGTYTLKGINTDMQFGNNYAAGDNLRRMDFGANFMAGILMDRNFILGASFNLGLNNMAPSGSAASVHTRSFGLSIGYVFRNRRNMPLSTSAY</sequence>
<dbReference type="RefSeq" id="WP_134000014.1">
    <property type="nucleotide sequence ID" value="NZ_SODV01000002.1"/>
</dbReference>
<dbReference type="AlphaFoldDB" id="A0A4R8DIJ5"/>
<evidence type="ECO:0000259" key="1">
    <source>
        <dbReference type="Pfam" id="PF13568"/>
    </source>
</evidence>
<evidence type="ECO:0000313" key="2">
    <source>
        <dbReference type="EMBL" id="TDW97563.1"/>
    </source>
</evidence>
<dbReference type="EMBL" id="SODV01000002">
    <property type="protein sequence ID" value="TDW97563.1"/>
    <property type="molecule type" value="Genomic_DNA"/>
</dbReference>
<dbReference type="OrthoDB" id="1011748at2"/>
<dbReference type="InterPro" id="IPR025665">
    <property type="entry name" value="Beta-barrel_OMP_2"/>
</dbReference>
<gene>
    <name evidence="2" type="ORF">EDB95_5413</name>
</gene>
<evidence type="ECO:0000313" key="3">
    <source>
        <dbReference type="Proteomes" id="UP000294498"/>
    </source>
</evidence>
<accession>A0A4R8DIJ5</accession>
<feature type="domain" description="Outer membrane protein beta-barrel" evidence="1">
    <location>
        <begin position="200"/>
        <end position="362"/>
    </location>
</feature>
<dbReference type="Proteomes" id="UP000294498">
    <property type="component" value="Unassembled WGS sequence"/>
</dbReference>
<dbReference type="Pfam" id="PF13568">
    <property type="entry name" value="OMP_b-brl_2"/>
    <property type="match status" value="1"/>
</dbReference>